<keyword evidence="3" id="KW-0805">Transcription regulation</keyword>
<evidence type="ECO:0000256" key="8">
    <source>
        <dbReference type="SAM" id="MobiDB-lite"/>
    </source>
</evidence>
<feature type="compositionally biased region" description="Pro residues" evidence="8">
    <location>
        <begin position="19"/>
        <end position="28"/>
    </location>
</feature>
<dbReference type="CDD" id="cd00067">
    <property type="entry name" value="GAL4"/>
    <property type="match status" value="1"/>
</dbReference>
<dbReference type="SMART" id="SM00066">
    <property type="entry name" value="GAL4"/>
    <property type="match status" value="1"/>
</dbReference>
<feature type="region of interest" description="Disordered" evidence="8">
    <location>
        <begin position="1"/>
        <end position="152"/>
    </location>
</feature>
<evidence type="ECO:0000256" key="1">
    <source>
        <dbReference type="ARBA" id="ARBA00022723"/>
    </source>
</evidence>
<dbReference type="GO" id="GO:0000981">
    <property type="term" value="F:DNA-binding transcription factor activity, RNA polymerase II-specific"/>
    <property type="evidence" value="ECO:0007669"/>
    <property type="project" value="InterPro"/>
</dbReference>
<protein>
    <recommendedName>
        <fullName evidence="7">Transcription activator of gluconeogenesis ERT1</fullName>
    </recommendedName>
</protein>
<feature type="compositionally biased region" description="Low complexity" evidence="8">
    <location>
        <begin position="283"/>
        <end position="308"/>
    </location>
</feature>
<feature type="region of interest" description="Disordered" evidence="8">
    <location>
        <begin position="165"/>
        <end position="226"/>
    </location>
</feature>
<keyword evidence="6" id="KW-0539">Nucleus</keyword>
<keyword evidence="5" id="KW-0804">Transcription</keyword>
<evidence type="ECO:0000259" key="9">
    <source>
        <dbReference type="PROSITE" id="PS50048"/>
    </source>
</evidence>
<dbReference type="Proteomes" id="UP000245942">
    <property type="component" value="Unassembled WGS sequence"/>
</dbReference>
<feature type="compositionally biased region" description="Low complexity" evidence="8">
    <location>
        <begin position="492"/>
        <end position="502"/>
    </location>
</feature>
<dbReference type="EMBL" id="KZ819331">
    <property type="protein sequence ID" value="PWN19452.1"/>
    <property type="molecule type" value="Genomic_DNA"/>
</dbReference>
<dbReference type="GO" id="GO:0008270">
    <property type="term" value="F:zinc ion binding"/>
    <property type="evidence" value="ECO:0007669"/>
    <property type="project" value="InterPro"/>
</dbReference>
<dbReference type="OrthoDB" id="5575144at2759"/>
<dbReference type="PANTHER" id="PTHR47659:SF7">
    <property type="entry name" value="FUNGAL TRANSCRIPTIONAL REGULATORY PROTEIN, N-TERMINAL DOMAIN-CONTAINING PROTEIN"/>
    <property type="match status" value="1"/>
</dbReference>
<name>A0A316U276_9BASI</name>
<feature type="compositionally biased region" description="Basic residues" evidence="8">
    <location>
        <begin position="267"/>
        <end position="282"/>
    </location>
</feature>
<dbReference type="InterPro" id="IPR050335">
    <property type="entry name" value="ERT1_acuK_gluconeogen_tf"/>
</dbReference>
<feature type="compositionally biased region" description="Low complexity" evidence="8">
    <location>
        <begin position="108"/>
        <end position="149"/>
    </location>
</feature>
<keyword evidence="2" id="KW-0862">Zinc</keyword>
<dbReference type="STRING" id="1684307.A0A316U276"/>
<feature type="region of interest" description="Disordered" evidence="8">
    <location>
        <begin position="266"/>
        <end position="616"/>
    </location>
</feature>
<evidence type="ECO:0000256" key="3">
    <source>
        <dbReference type="ARBA" id="ARBA00023015"/>
    </source>
</evidence>
<evidence type="ECO:0000256" key="6">
    <source>
        <dbReference type="ARBA" id="ARBA00023242"/>
    </source>
</evidence>
<evidence type="ECO:0000256" key="7">
    <source>
        <dbReference type="ARBA" id="ARBA00040903"/>
    </source>
</evidence>
<dbReference type="PROSITE" id="PS50048">
    <property type="entry name" value="ZN2_CY6_FUNGAL_2"/>
    <property type="match status" value="1"/>
</dbReference>
<feature type="compositionally biased region" description="Low complexity" evidence="8">
    <location>
        <begin position="529"/>
        <end position="543"/>
    </location>
</feature>
<feature type="compositionally biased region" description="Polar residues" evidence="8">
    <location>
        <begin position="49"/>
        <end position="61"/>
    </location>
</feature>
<proteinExistence type="predicted"/>
<evidence type="ECO:0000256" key="5">
    <source>
        <dbReference type="ARBA" id="ARBA00023163"/>
    </source>
</evidence>
<dbReference type="SUPFAM" id="SSF57701">
    <property type="entry name" value="Zn2/Cys6 DNA-binding domain"/>
    <property type="match status" value="1"/>
</dbReference>
<evidence type="ECO:0000256" key="4">
    <source>
        <dbReference type="ARBA" id="ARBA00023125"/>
    </source>
</evidence>
<dbReference type="GO" id="GO:0003677">
    <property type="term" value="F:DNA binding"/>
    <property type="evidence" value="ECO:0007669"/>
    <property type="project" value="UniProtKB-KW"/>
</dbReference>
<gene>
    <name evidence="10" type="ORF">BCV69DRAFT_40059</name>
</gene>
<dbReference type="InterPro" id="IPR036864">
    <property type="entry name" value="Zn2-C6_fun-type_DNA-bd_sf"/>
</dbReference>
<keyword evidence="1" id="KW-0479">Metal-binding</keyword>
<evidence type="ECO:0000313" key="11">
    <source>
        <dbReference type="Proteomes" id="UP000245942"/>
    </source>
</evidence>
<dbReference type="InterPro" id="IPR001138">
    <property type="entry name" value="Zn2Cys6_DnaBD"/>
</dbReference>
<keyword evidence="11" id="KW-1185">Reference proteome</keyword>
<feature type="compositionally biased region" description="Low complexity" evidence="8">
    <location>
        <begin position="398"/>
        <end position="419"/>
    </location>
</feature>
<keyword evidence="4" id="KW-0238">DNA-binding</keyword>
<feature type="compositionally biased region" description="Basic and acidic residues" evidence="8">
    <location>
        <begin position="1"/>
        <end position="14"/>
    </location>
</feature>
<dbReference type="AlphaFoldDB" id="A0A316U276"/>
<sequence length="616" mass="64531">MPRIDKSRRVKGEGEDTQPSPPPPPSPPAVTTESHTSSTLPTPPIANMAYQQPTSQQSQHHASAGAGPYYSSQQALPPPSRGYVPAGSSVYGHIPSQHDVQQGGYQGSSAHMSYAAHPAHSYSSGLPIHPQYQHQQHQQPGQQPSSSYGEPHQYAGHVYQQQPGAYHTSQDDMYHPHHGSMGQSHHGAMSHLDNGNGHAPAAQGPTGGSGSDTSASALPHGMRPKRRQVKNACINCQKACKKCDEGRPCTRCIKYGLVDTCQDSMRKERKRGIKRGPYKRRATTGSSAQPGGASSSTVDSLQGQQHQGPPAPQPYHHADAPNGGGSSSGSYDSYHMAAPASYRPMQAGNGNGGPYTSSPSPSLFPRDQPRQQPNANDSRGAWAGPLTIDAPSRATYAQSVQPQSQQMQQQQFSQGQGSPVYPPAQQPQDFRSASAPLVPNLSSSSPSQNYIQGPPQSAGSANKMLPPSPMYGTFPLPSPTGANSRPSGAVFSPPSLSASTSSNGAIGNYLSSYGGASGQPTQLQRLHSDSSGISSASSGQFPSPRTPLSATEQIPGGMMSSANMAGSYIKSPVSSMAYPQPGQGGPTSGPGAPTSGPKPFPLQMPQFPRAKVEAKY</sequence>
<organism evidence="10 11">
    <name type="scientific">Pseudomicrostroma glucosiphilum</name>
    <dbReference type="NCBI Taxonomy" id="1684307"/>
    <lineage>
        <taxon>Eukaryota</taxon>
        <taxon>Fungi</taxon>
        <taxon>Dikarya</taxon>
        <taxon>Basidiomycota</taxon>
        <taxon>Ustilaginomycotina</taxon>
        <taxon>Exobasidiomycetes</taxon>
        <taxon>Microstromatales</taxon>
        <taxon>Microstromatales incertae sedis</taxon>
        <taxon>Pseudomicrostroma</taxon>
    </lineage>
</organism>
<dbReference type="PANTHER" id="PTHR47659">
    <property type="entry name" value="ZN(II)2CYS6 TRANSCRIPTION FACTOR (EUROFUNG)-RELATED"/>
    <property type="match status" value="1"/>
</dbReference>
<accession>A0A316U276</accession>
<feature type="domain" description="Zn(2)-C6 fungal-type" evidence="9">
    <location>
        <begin position="232"/>
        <end position="261"/>
    </location>
</feature>
<evidence type="ECO:0000313" key="10">
    <source>
        <dbReference type="EMBL" id="PWN19452.1"/>
    </source>
</evidence>
<reference evidence="10 11" key="1">
    <citation type="journal article" date="2018" name="Mol. Biol. Evol.">
        <title>Broad Genomic Sampling Reveals a Smut Pathogenic Ancestry of the Fungal Clade Ustilaginomycotina.</title>
        <authorList>
            <person name="Kijpornyongpan T."/>
            <person name="Mondo S.J."/>
            <person name="Barry K."/>
            <person name="Sandor L."/>
            <person name="Lee J."/>
            <person name="Lipzen A."/>
            <person name="Pangilinan J."/>
            <person name="LaButti K."/>
            <person name="Hainaut M."/>
            <person name="Henrissat B."/>
            <person name="Grigoriev I.V."/>
            <person name="Spatafora J.W."/>
            <person name="Aime M.C."/>
        </authorList>
    </citation>
    <scope>NUCLEOTIDE SEQUENCE [LARGE SCALE GENOMIC DNA]</scope>
    <source>
        <strain evidence="10 11">MCA 4718</strain>
    </source>
</reference>
<feature type="compositionally biased region" description="Polar residues" evidence="8">
    <location>
        <begin position="29"/>
        <end position="40"/>
    </location>
</feature>
<feature type="compositionally biased region" description="Low complexity" evidence="8">
    <location>
        <begin position="432"/>
        <end position="447"/>
    </location>
</feature>
<evidence type="ECO:0000256" key="2">
    <source>
        <dbReference type="ARBA" id="ARBA00022833"/>
    </source>
</evidence>
<feature type="compositionally biased region" description="Polar residues" evidence="8">
    <location>
        <begin position="448"/>
        <end position="460"/>
    </location>
</feature>
<dbReference type="RefSeq" id="XP_025346612.1">
    <property type="nucleotide sequence ID" value="XM_025495252.1"/>
</dbReference>
<dbReference type="GeneID" id="37016986"/>